<dbReference type="EMBL" id="SGPL01001316">
    <property type="protein sequence ID" value="THH03565.1"/>
    <property type="molecule type" value="Genomic_DNA"/>
</dbReference>
<keyword evidence="9" id="KW-1185">Reference proteome</keyword>
<evidence type="ECO:0000256" key="5">
    <source>
        <dbReference type="ARBA" id="ARBA00022777"/>
    </source>
</evidence>
<evidence type="ECO:0000256" key="3">
    <source>
        <dbReference type="ARBA" id="ARBA00022679"/>
    </source>
</evidence>
<comment type="caution">
    <text evidence="8">The sequence shown here is derived from an EMBL/GenBank/DDBJ whole genome shotgun (WGS) entry which is preliminary data.</text>
</comment>
<name>A0A4S4KXP1_9AGAM</name>
<dbReference type="AlphaFoldDB" id="A0A4S4KXP1"/>
<dbReference type="GO" id="GO:0006696">
    <property type="term" value="P:ergosterol biosynthetic process"/>
    <property type="evidence" value="ECO:0007669"/>
    <property type="project" value="TreeGrafter"/>
</dbReference>
<keyword evidence="3" id="KW-0808">Transferase</keyword>
<dbReference type="PANTHER" id="PTHR31814:SF2">
    <property type="entry name" value="PHOSPHOMEVALONATE KINASE"/>
    <property type="match status" value="1"/>
</dbReference>
<dbReference type="GO" id="GO:0019287">
    <property type="term" value="P:isopentenyl diphosphate biosynthetic process, mevalonate pathway"/>
    <property type="evidence" value="ECO:0007669"/>
    <property type="project" value="TreeGrafter"/>
</dbReference>
<dbReference type="InterPro" id="IPR020568">
    <property type="entry name" value="Ribosomal_Su5_D2-typ_SF"/>
</dbReference>
<dbReference type="OrthoDB" id="10262935at2759"/>
<dbReference type="SUPFAM" id="SSF54211">
    <property type="entry name" value="Ribosomal protein S5 domain 2-like"/>
    <property type="match status" value="1"/>
</dbReference>
<comment type="pathway">
    <text evidence="1">Isoprenoid biosynthesis; isopentenyl diphosphate biosynthesis via mevalonate pathway; isopentenyl diphosphate from (R)-mevalonate: step 2/3.</text>
</comment>
<proteinExistence type="predicted"/>
<evidence type="ECO:0000313" key="8">
    <source>
        <dbReference type="EMBL" id="THH03565.1"/>
    </source>
</evidence>
<dbReference type="GO" id="GO:0005777">
    <property type="term" value="C:peroxisome"/>
    <property type="evidence" value="ECO:0007669"/>
    <property type="project" value="TreeGrafter"/>
</dbReference>
<keyword evidence="4" id="KW-0547">Nucleotide-binding</keyword>
<dbReference type="Gene3D" id="3.30.230.10">
    <property type="match status" value="1"/>
</dbReference>
<dbReference type="Proteomes" id="UP000310158">
    <property type="component" value="Unassembled WGS sequence"/>
</dbReference>
<evidence type="ECO:0000256" key="6">
    <source>
        <dbReference type="ARBA" id="ARBA00022840"/>
    </source>
</evidence>
<dbReference type="GO" id="GO:0004631">
    <property type="term" value="F:phosphomevalonate kinase activity"/>
    <property type="evidence" value="ECO:0007669"/>
    <property type="project" value="UniProtKB-EC"/>
</dbReference>
<dbReference type="InterPro" id="IPR035102">
    <property type="entry name" value="Phosphomevalonate_kinase"/>
</dbReference>
<reference evidence="8 9" key="1">
    <citation type="submission" date="2019-02" db="EMBL/GenBank/DDBJ databases">
        <title>Genome sequencing of the rare red list fungi Bondarzewia mesenterica.</title>
        <authorList>
            <person name="Buettner E."/>
            <person name="Kellner H."/>
        </authorList>
    </citation>
    <scope>NUCLEOTIDE SEQUENCE [LARGE SCALE GENOMIC DNA]</scope>
    <source>
        <strain evidence="8 9">DSM 108281</strain>
    </source>
</reference>
<evidence type="ECO:0000313" key="9">
    <source>
        <dbReference type="Proteomes" id="UP000310158"/>
    </source>
</evidence>
<evidence type="ECO:0000256" key="7">
    <source>
        <dbReference type="SAM" id="MobiDB-lite"/>
    </source>
</evidence>
<dbReference type="InterPro" id="IPR014721">
    <property type="entry name" value="Ribsml_uS5_D2-typ_fold_subgr"/>
</dbReference>
<sequence>MPRTTLVSAPGKVLLAGGYLVLDPAYLWPRRLHLVQVLHPRRSSPNPPPDHRPIPTVPRRYLVLRRSTEWRIPVESLPSSLASSPSSSKNKFVELALKNSLSLILEMRGPAELDQAVLASGLDITIVGDNDFYSQQEQVLSSPVPLSACPSHYPAQLKSRNLPSTLESLSQLPPFLPTQVHLPDVSKTGLGSSAALITSLVTALLVHASVIPPSLLAPGESGPATFGAKQLAHNLAQFVHCLAQGKVAAASTSPPPSLAANATPASIPPSSRGS</sequence>
<feature type="region of interest" description="Disordered" evidence="7">
    <location>
        <begin position="251"/>
        <end position="274"/>
    </location>
</feature>
<evidence type="ECO:0000256" key="1">
    <source>
        <dbReference type="ARBA" id="ARBA00005017"/>
    </source>
</evidence>
<organism evidence="8 9">
    <name type="scientific">Bondarzewia mesenterica</name>
    <dbReference type="NCBI Taxonomy" id="1095465"/>
    <lineage>
        <taxon>Eukaryota</taxon>
        <taxon>Fungi</taxon>
        <taxon>Dikarya</taxon>
        <taxon>Basidiomycota</taxon>
        <taxon>Agaricomycotina</taxon>
        <taxon>Agaricomycetes</taxon>
        <taxon>Russulales</taxon>
        <taxon>Bondarzewiaceae</taxon>
        <taxon>Bondarzewia</taxon>
    </lineage>
</organism>
<evidence type="ECO:0000256" key="4">
    <source>
        <dbReference type="ARBA" id="ARBA00022741"/>
    </source>
</evidence>
<dbReference type="GO" id="GO:0005524">
    <property type="term" value="F:ATP binding"/>
    <property type="evidence" value="ECO:0007669"/>
    <property type="project" value="UniProtKB-KW"/>
</dbReference>
<protein>
    <recommendedName>
        <fullName evidence="2">phosphomevalonate kinase</fullName>
        <ecNumber evidence="2">2.7.4.2</ecNumber>
    </recommendedName>
</protein>
<dbReference type="EC" id="2.7.4.2" evidence="2"/>
<feature type="compositionally biased region" description="Low complexity" evidence="7">
    <location>
        <begin position="251"/>
        <end position="265"/>
    </location>
</feature>
<dbReference type="GO" id="GO:0010142">
    <property type="term" value="P:farnesyl diphosphate biosynthetic process, mevalonate pathway"/>
    <property type="evidence" value="ECO:0007669"/>
    <property type="project" value="TreeGrafter"/>
</dbReference>
<gene>
    <name evidence="8" type="ORF">EW146_g10401</name>
</gene>
<keyword evidence="5" id="KW-0418">Kinase</keyword>
<accession>A0A4S4KXP1</accession>
<evidence type="ECO:0000256" key="2">
    <source>
        <dbReference type="ARBA" id="ARBA00012958"/>
    </source>
</evidence>
<dbReference type="PANTHER" id="PTHR31814">
    <property type="match status" value="1"/>
</dbReference>
<keyword evidence="6" id="KW-0067">ATP-binding</keyword>